<dbReference type="EMBL" id="RCHS01001097">
    <property type="protein sequence ID" value="RMX55259.1"/>
    <property type="molecule type" value="Genomic_DNA"/>
</dbReference>
<dbReference type="Proteomes" id="UP000275408">
    <property type="component" value="Unassembled WGS sequence"/>
</dbReference>
<comment type="caution">
    <text evidence="1">The sequence shown here is derived from an EMBL/GenBank/DDBJ whole genome shotgun (WGS) entry which is preliminary data.</text>
</comment>
<protein>
    <submittedName>
        <fullName evidence="1">Uncharacterized protein</fullName>
    </submittedName>
</protein>
<accession>A0A3M6UNS4</accession>
<proteinExistence type="predicted"/>
<keyword evidence="2" id="KW-1185">Reference proteome</keyword>
<name>A0A3M6UNS4_POCDA</name>
<evidence type="ECO:0000313" key="1">
    <source>
        <dbReference type="EMBL" id="RMX55259.1"/>
    </source>
</evidence>
<gene>
    <name evidence="1" type="ORF">pdam_00021359</name>
</gene>
<sequence length="274" mass="31566">MQVLRRQLLISAEEQQGGPVGTSLAPCVQSSSSKRFGRRCCMPKMAWLSDCSFSTRKRRRKTWRYSLSANAREVFFKFAKLQNKLPSTLGANVEKEANCSNFKRHKHVLRLAHSMHVIYDRLRKAINLETGVIKYCTCTCMTTFFACSYRSLVLQSLHYGQYQPYHLHQRGPLISNEDYKFIERSSNKSDHGTAMQVLRRGNKGKRTGVPSARVSLLAFTTPKQFPETVWLKMLSAENGLAKQVLLFYQKKEKKDLEVMAQHCKELDNYPIQSQ</sequence>
<reference evidence="1 2" key="1">
    <citation type="journal article" date="2018" name="Sci. Rep.">
        <title>Comparative analysis of the Pocillopora damicornis genome highlights role of immune system in coral evolution.</title>
        <authorList>
            <person name="Cunning R."/>
            <person name="Bay R.A."/>
            <person name="Gillette P."/>
            <person name="Baker A.C."/>
            <person name="Traylor-Knowles N."/>
        </authorList>
    </citation>
    <scope>NUCLEOTIDE SEQUENCE [LARGE SCALE GENOMIC DNA]</scope>
    <source>
        <strain evidence="1">RSMAS</strain>
        <tissue evidence="1">Whole animal</tissue>
    </source>
</reference>
<organism evidence="1 2">
    <name type="scientific">Pocillopora damicornis</name>
    <name type="common">Cauliflower coral</name>
    <name type="synonym">Millepora damicornis</name>
    <dbReference type="NCBI Taxonomy" id="46731"/>
    <lineage>
        <taxon>Eukaryota</taxon>
        <taxon>Metazoa</taxon>
        <taxon>Cnidaria</taxon>
        <taxon>Anthozoa</taxon>
        <taxon>Hexacorallia</taxon>
        <taxon>Scleractinia</taxon>
        <taxon>Astrocoeniina</taxon>
        <taxon>Pocilloporidae</taxon>
        <taxon>Pocillopora</taxon>
    </lineage>
</organism>
<dbReference type="AlphaFoldDB" id="A0A3M6UNS4"/>
<evidence type="ECO:0000313" key="2">
    <source>
        <dbReference type="Proteomes" id="UP000275408"/>
    </source>
</evidence>